<keyword evidence="4" id="KW-0233">DNA recombination</keyword>
<comment type="similarity">
    <text evidence="1">Belongs to the transposase 7 family.</text>
</comment>
<sequence>MPVEFLNDEQAARYGRYHADPSPEQLTRFFYLSAADQQFLAARRLPHTRLGCAVQLGTLRFLGTFLVDPLQVPPAVVQTLAQQLGLAPEQLATYGDRPNTAYEHQPLIQAYLQYRAFDGRQAFRLTRWLYAQVATSTVRPSVLFDLATAHLVAQRVVLPGVTVLARLIARVRERTGRHLYRQLRTRLNPVQQAALEALLQVEPGERLTPLEILRTAPTRISAPALVAALRRLVHIRALGVGEVPVQDLPEARLARLARHAQSAWAQSLQRMSEERRLATLLVFAQTLERTATDDLLDLFDGLMATLALRGETTRRRERLRSLKDLDQAALVLEQAVRLLLDDAVPDAALRQHVLDRFSKDTLRDAADAVQELARSDEDPLVQALTTRYATVRRFLPALLRGVVFEGTPAAKPLLDAWRFLQGQEAGGRGCPRWAAAPRTVVPPRWARRVFPAKGQVHPPAYTLCVVERLHQALRRRDVFVRRSERYGDPRAELLRGEGWEQVRDSVARALERATDPQVELARWQQQLAAAYTEVHTNLPHNTALQVLEEDGQPYVSVSALTAQTESDGLRTLRAQLAQRLPQVELAALLLEVDAFTGFARAFTHVADGQPAAADLPLSICAVLLAQACNIGLKAVARADVPALTLPHLSWVQQNYLRVETLTAANARLVDAQARLPLAQAWGGGEVASADGMRFVVPVRTVHAGWNRKYFGSERGVTYYNFTSDQFTGFHGIVIPGTLRDSLFILAGLLEQQTSLDPREIMADTHGYSDVVFGLFSLLGYRFSPRLADLPDQRFWRLEKEADYGPLNALSRHVVNARLIAEHWDDMLRLAGSLKLGKVKATAVMRTLQRAGTLSGLGRAVAEVGRVEKTLYLLAYVQDEAYRRRILVQLNRGEGRHAVARAVFHGKKGELRQRYREGMEDQLGALGLVVNALVLWNTRYLQQALEHHQAVDGPPEPGDVARLSPLLHEHINMLGRYDFSLPEGIAAGQLRPLRDPTSLEEQLAQLS</sequence>
<dbReference type="RefSeq" id="WP_073288292.1">
    <property type="nucleotide sequence ID" value="NZ_FRAS01000027.1"/>
</dbReference>
<evidence type="ECO:0000313" key="7">
    <source>
        <dbReference type="EMBL" id="SHL96403.1"/>
    </source>
</evidence>
<dbReference type="GO" id="GO:0006313">
    <property type="term" value="P:DNA transposition"/>
    <property type="evidence" value="ECO:0007669"/>
    <property type="project" value="InterPro"/>
</dbReference>
<dbReference type="STRING" id="1121959.SAMN02746009_03709"/>
<dbReference type="AlphaFoldDB" id="A0A1M7EXI8"/>
<keyword evidence="3" id="KW-0238">DNA-binding</keyword>
<evidence type="ECO:0000256" key="3">
    <source>
        <dbReference type="ARBA" id="ARBA00023125"/>
    </source>
</evidence>
<dbReference type="GO" id="GO:0003677">
    <property type="term" value="F:DNA binding"/>
    <property type="evidence" value="ECO:0007669"/>
    <property type="project" value="UniProtKB-KW"/>
</dbReference>
<evidence type="ECO:0000313" key="8">
    <source>
        <dbReference type="Proteomes" id="UP000183947"/>
    </source>
</evidence>
<dbReference type="InterPro" id="IPR025296">
    <property type="entry name" value="DUF4158"/>
</dbReference>
<dbReference type="Proteomes" id="UP000183947">
    <property type="component" value="Unassembled WGS sequence"/>
</dbReference>
<dbReference type="NCBIfam" id="NF033527">
    <property type="entry name" value="transpos_Tn3"/>
    <property type="match status" value="1"/>
</dbReference>
<evidence type="ECO:0000259" key="6">
    <source>
        <dbReference type="Pfam" id="PF13700"/>
    </source>
</evidence>
<reference evidence="8" key="1">
    <citation type="submission" date="2016-11" db="EMBL/GenBank/DDBJ databases">
        <authorList>
            <person name="Varghese N."/>
            <person name="Submissions S."/>
        </authorList>
    </citation>
    <scope>NUCLEOTIDE SEQUENCE [LARGE SCALE GENOMIC DNA]</scope>
    <source>
        <strain evidence="8">DSM 18569</strain>
    </source>
</reference>
<evidence type="ECO:0000256" key="1">
    <source>
        <dbReference type="ARBA" id="ARBA00009402"/>
    </source>
</evidence>
<organism evidence="7 8">
    <name type="scientific">Hymenobacter psychrotolerans DSM 18569</name>
    <dbReference type="NCBI Taxonomy" id="1121959"/>
    <lineage>
        <taxon>Bacteria</taxon>
        <taxon>Pseudomonadati</taxon>
        <taxon>Bacteroidota</taxon>
        <taxon>Cytophagia</taxon>
        <taxon>Cytophagales</taxon>
        <taxon>Hymenobacteraceae</taxon>
        <taxon>Hymenobacter</taxon>
    </lineage>
</organism>
<protein>
    <submittedName>
        <fullName evidence="7">Transposase and inactivated derivatives, TnpA family</fullName>
    </submittedName>
</protein>
<evidence type="ECO:0000259" key="5">
    <source>
        <dbReference type="Pfam" id="PF01526"/>
    </source>
</evidence>
<feature type="domain" description="Tn3 transposase DDE" evidence="5">
    <location>
        <begin position="588"/>
        <end position="976"/>
    </location>
</feature>
<dbReference type="OrthoDB" id="922297at2"/>
<proteinExistence type="inferred from homology"/>
<dbReference type="GO" id="GO:0004803">
    <property type="term" value="F:transposase activity"/>
    <property type="evidence" value="ECO:0007669"/>
    <property type="project" value="InterPro"/>
</dbReference>
<dbReference type="InterPro" id="IPR002513">
    <property type="entry name" value="Tn3_Tnp_DDE_dom"/>
</dbReference>
<keyword evidence="8" id="KW-1185">Reference proteome</keyword>
<gene>
    <name evidence="7" type="ORF">SAMN02746009_03709</name>
</gene>
<dbReference type="Pfam" id="PF13700">
    <property type="entry name" value="DUF4158"/>
    <property type="match status" value="1"/>
</dbReference>
<name>A0A1M7EXI8_9BACT</name>
<dbReference type="EMBL" id="FRAS01000027">
    <property type="protein sequence ID" value="SHL96403.1"/>
    <property type="molecule type" value="Genomic_DNA"/>
</dbReference>
<feature type="domain" description="DUF4158" evidence="6">
    <location>
        <begin position="5"/>
        <end position="171"/>
    </location>
</feature>
<evidence type="ECO:0000256" key="2">
    <source>
        <dbReference type="ARBA" id="ARBA00022578"/>
    </source>
</evidence>
<evidence type="ECO:0000256" key="4">
    <source>
        <dbReference type="ARBA" id="ARBA00023172"/>
    </source>
</evidence>
<keyword evidence="2" id="KW-0815">Transposition</keyword>
<dbReference type="InterPro" id="IPR047653">
    <property type="entry name" value="Tn3-like_transpos"/>
</dbReference>
<dbReference type="Pfam" id="PF01526">
    <property type="entry name" value="DDE_Tnp_Tn3"/>
    <property type="match status" value="1"/>
</dbReference>
<accession>A0A1M7EXI8</accession>